<dbReference type="EC" id="3.4.-.-" evidence="8"/>
<dbReference type="GO" id="GO:0006508">
    <property type="term" value="P:proteolysis"/>
    <property type="evidence" value="ECO:0007669"/>
    <property type="project" value="UniProtKB-KW"/>
</dbReference>
<dbReference type="Pfam" id="PF02586">
    <property type="entry name" value="SRAP"/>
    <property type="match status" value="1"/>
</dbReference>
<evidence type="ECO:0000256" key="4">
    <source>
        <dbReference type="ARBA" id="ARBA00022801"/>
    </source>
</evidence>
<accession>A0AAW8QZN0</accession>
<dbReference type="PANTHER" id="PTHR13604:SF0">
    <property type="entry name" value="ABASIC SITE PROCESSING PROTEIN HMCES"/>
    <property type="match status" value="1"/>
</dbReference>
<dbReference type="InterPro" id="IPR036590">
    <property type="entry name" value="SRAP-like"/>
</dbReference>
<dbReference type="EMBL" id="JAVRIE010000002">
    <property type="protein sequence ID" value="MDT0582477.1"/>
    <property type="molecule type" value="Genomic_DNA"/>
</dbReference>
<dbReference type="PANTHER" id="PTHR13604">
    <property type="entry name" value="DC12-RELATED"/>
    <property type="match status" value="1"/>
</dbReference>
<keyword evidence="6" id="KW-0238">DNA-binding</keyword>
<gene>
    <name evidence="9" type="ORF">RM544_07990</name>
</gene>
<dbReference type="AlphaFoldDB" id="A0AAW8QZN0"/>
<keyword evidence="2 8" id="KW-0645">Protease</keyword>
<evidence type="ECO:0000313" key="9">
    <source>
        <dbReference type="EMBL" id="MDT0582477.1"/>
    </source>
</evidence>
<dbReference type="Proteomes" id="UP001249020">
    <property type="component" value="Unassembled WGS sequence"/>
</dbReference>
<dbReference type="GO" id="GO:0003697">
    <property type="term" value="F:single-stranded DNA binding"/>
    <property type="evidence" value="ECO:0007669"/>
    <property type="project" value="InterPro"/>
</dbReference>
<comment type="similarity">
    <text evidence="1 8">Belongs to the SOS response-associated peptidase family.</text>
</comment>
<evidence type="ECO:0000256" key="3">
    <source>
        <dbReference type="ARBA" id="ARBA00022763"/>
    </source>
</evidence>
<keyword evidence="3" id="KW-0227">DNA damage</keyword>
<evidence type="ECO:0000256" key="7">
    <source>
        <dbReference type="ARBA" id="ARBA00023239"/>
    </source>
</evidence>
<keyword evidence="10" id="KW-1185">Reference proteome</keyword>
<dbReference type="SUPFAM" id="SSF143081">
    <property type="entry name" value="BB1717-like"/>
    <property type="match status" value="1"/>
</dbReference>
<dbReference type="Gene3D" id="3.90.1680.10">
    <property type="entry name" value="SOS response associated peptidase-like"/>
    <property type="match status" value="1"/>
</dbReference>
<comment type="caution">
    <text evidence="9">The sequence shown here is derived from an EMBL/GenBank/DDBJ whole genome shotgun (WGS) entry which is preliminary data.</text>
</comment>
<evidence type="ECO:0000256" key="6">
    <source>
        <dbReference type="ARBA" id="ARBA00023125"/>
    </source>
</evidence>
<keyword evidence="4 8" id="KW-0378">Hydrolase</keyword>
<evidence type="ECO:0000313" key="10">
    <source>
        <dbReference type="Proteomes" id="UP001249020"/>
    </source>
</evidence>
<dbReference type="GO" id="GO:0016829">
    <property type="term" value="F:lyase activity"/>
    <property type="evidence" value="ECO:0007669"/>
    <property type="project" value="UniProtKB-KW"/>
</dbReference>
<sequence>MCGYVEINGERAAPVMQQPEFSEYLPFVPAEETRVFYPAFGQNPNRTIDMVLRDKDAAGQLKKVSATWWYDCFDTSEGLMVGNRTTFNARNLQSPFWKHSLAHQRGVVFATGIGESKLVGKTKHQYYMQSDEVFALGALYRRFDKNRYSCAIITRDAHPKMTPFHDKAFPLFLPMSPKFLDIWLDPTIQSHPKIDFLLNNPSLFPTLHVQRVKTYKDKVAMKSSPPVTLISDLIDNE</sequence>
<name>A0AAW8QZN0_9ALTE</name>
<keyword evidence="7" id="KW-0456">Lyase</keyword>
<keyword evidence="5" id="KW-0190">Covalent protein-DNA linkage</keyword>
<dbReference type="GO" id="GO:0106300">
    <property type="term" value="P:protein-DNA covalent cross-linking repair"/>
    <property type="evidence" value="ECO:0007669"/>
    <property type="project" value="InterPro"/>
</dbReference>
<dbReference type="GO" id="GO:0008233">
    <property type="term" value="F:peptidase activity"/>
    <property type="evidence" value="ECO:0007669"/>
    <property type="project" value="UniProtKB-KW"/>
</dbReference>
<dbReference type="InterPro" id="IPR003738">
    <property type="entry name" value="SRAP"/>
</dbReference>
<proteinExistence type="inferred from homology"/>
<evidence type="ECO:0000256" key="1">
    <source>
        <dbReference type="ARBA" id="ARBA00008136"/>
    </source>
</evidence>
<evidence type="ECO:0000256" key="8">
    <source>
        <dbReference type="RuleBase" id="RU364100"/>
    </source>
</evidence>
<evidence type="ECO:0000256" key="2">
    <source>
        <dbReference type="ARBA" id="ARBA00022670"/>
    </source>
</evidence>
<dbReference type="RefSeq" id="WP_311361236.1">
    <property type="nucleotide sequence ID" value="NZ_JAVRIE010000002.1"/>
</dbReference>
<protein>
    <recommendedName>
        <fullName evidence="8">Abasic site processing protein</fullName>
        <ecNumber evidence="8">3.4.-.-</ecNumber>
    </recommendedName>
</protein>
<organism evidence="9 10">
    <name type="scientific">Brumicola blandensis</name>
    <dbReference type="NCBI Taxonomy" id="3075611"/>
    <lineage>
        <taxon>Bacteria</taxon>
        <taxon>Pseudomonadati</taxon>
        <taxon>Pseudomonadota</taxon>
        <taxon>Gammaproteobacteria</taxon>
        <taxon>Alteromonadales</taxon>
        <taxon>Alteromonadaceae</taxon>
        <taxon>Brumicola</taxon>
    </lineage>
</organism>
<evidence type="ECO:0000256" key="5">
    <source>
        <dbReference type="ARBA" id="ARBA00023124"/>
    </source>
</evidence>
<reference evidence="9 10" key="1">
    <citation type="submission" date="2023-09" db="EMBL/GenBank/DDBJ databases">
        <authorList>
            <person name="Rey-Velasco X."/>
        </authorList>
    </citation>
    <scope>NUCLEOTIDE SEQUENCE [LARGE SCALE GENOMIC DNA]</scope>
    <source>
        <strain evidence="9 10">W409</strain>
    </source>
</reference>